<dbReference type="EMBL" id="BDCO01000002">
    <property type="protein sequence ID" value="GAT32405.1"/>
    <property type="molecule type" value="Genomic_DNA"/>
</dbReference>
<evidence type="ECO:0000256" key="3">
    <source>
        <dbReference type="ARBA" id="ARBA00023163"/>
    </source>
</evidence>
<dbReference type="STRING" id="690879.TSACC_2803"/>
<sequence>MKKKPAIRPTLQMIADELGVTTMTVSKSLRGIGRISEETRRLVRSKAEEIGYFSSRERLFAPFVRSSTGSENRLRLLCPTVGTLDRGESIPYRNDMVMGLERALEKMDGQVVSRSFPSLEEMVELLEAERFHGVALSEPFPSRWVAALRQHVPVAYTIGHDFQHDVDSVYFNEARAAALVVQQLKEAGHQHIGWLGTMDRHAPFLMPDEEFDEEDAADALSHTGHGTRFASWLYLARQNAGLTPWPVALVERDWRSASLADVVKQGCRILFEARPMPSAIVCVSNAVAREVIRQLEESGFRIPRDISVISYGVEEYGQTDSGVSLTGVNMPMDMVGSLLPEVIQRRLAYPEGLAISIQLDARWSAGGTLRVF</sequence>
<dbReference type="SMART" id="SM00354">
    <property type="entry name" value="HTH_LACI"/>
    <property type="match status" value="1"/>
</dbReference>
<dbReference type="Pfam" id="PF13377">
    <property type="entry name" value="Peripla_BP_3"/>
    <property type="match status" value="1"/>
</dbReference>
<dbReference type="InterPro" id="IPR046335">
    <property type="entry name" value="LacI/GalR-like_sensor"/>
</dbReference>
<dbReference type="InterPro" id="IPR000843">
    <property type="entry name" value="HTH_LacI"/>
</dbReference>
<dbReference type="Pfam" id="PF00356">
    <property type="entry name" value="LacI"/>
    <property type="match status" value="1"/>
</dbReference>
<dbReference type="GO" id="GO:0003700">
    <property type="term" value="F:DNA-binding transcription factor activity"/>
    <property type="evidence" value="ECO:0007669"/>
    <property type="project" value="TreeGrafter"/>
</dbReference>
<dbReference type="Proteomes" id="UP000076023">
    <property type="component" value="Unassembled WGS sequence"/>
</dbReference>
<evidence type="ECO:0000313" key="6">
    <source>
        <dbReference type="Proteomes" id="UP000076023"/>
    </source>
</evidence>
<evidence type="ECO:0000313" key="5">
    <source>
        <dbReference type="EMBL" id="GAT32405.1"/>
    </source>
</evidence>
<proteinExistence type="predicted"/>
<organism evidence="5 6">
    <name type="scientific">Terrimicrobium sacchariphilum</name>
    <dbReference type="NCBI Taxonomy" id="690879"/>
    <lineage>
        <taxon>Bacteria</taxon>
        <taxon>Pseudomonadati</taxon>
        <taxon>Verrucomicrobiota</taxon>
        <taxon>Terrimicrobiia</taxon>
        <taxon>Terrimicrobiales</taxon>
        <taxon>Terrimicrobiaceae</taxon>
        <taxon>Terrimicrobium</taxon>
    </lineage>
</organism>
<dbReference type="Gene3D" id="3.40.50.2300">
    <property type="match status" value="2"/>
</dbReference>
<keyword evidence="1" id="KW-0805">Transcription regulation</keyword>
<dbReference type="Gene3D" id="1.10.260.40">
    <property type="entry name" value="lambda repressor-like DNA-binding domains"/>
    <property type="match status" value="1"/>
</dbReference>
<feature type="domain" description="HTH lacI-type" evidence="4">
    <location>
        <begin position="9"/>
        <end position="52"/>
    </location>
</feature>
<comment type="caution">
    <text evidence="5">The sequence shown here is derived from an EMBL/GenBank/DDBJ whole genome shotgun (WGS) entry which is preliminary data.</text>
</comment>
<dbReference type="InterPro" id="IPR028082">
    <property type="entry name" value="Peripla_BP_I"/>
</dbReference>
<dbReference type="PROSITE" id="PS50932">
    <property type="entry name" value="HTH_LACI_2"/>
    <property type="match status" value="1"/>
</dbReference>
<dbReference type="InParanoid" id="A0A146G3L1"/>
<dbReference type="RefSeq" id="WP_202815908.1">
    <property type="nucleotide sequence ID" value="NZ_BDCO01000002.1"/>
</dbReference>
<evidence type="ECO:0000259" key="4">
    <source>
        <dbReference type="PROSITE" id="PS50932"/>
    </source>
</evidence>
<keyword evidence="3" id="KW-0804">Transcription</keyword>
<dbReference type="InterPro" id="IPR010982">
    <property type="entry name" value="Lambda_DNA-bd_dom_sf"/>
</dbReference>
<accession>A0A146G3L1</accession>
<protein>
    <submittedName>
        <fullName evidence="5">DNA-binding transcriptional regulator, LacI/PurR family</fullName>
    </submittedName>
</protein>
<evidence type="ECO:0000256" key="1">
    <source>
        <dbReference type="ARBA" id="ARBA00023015"/>
    </source>
</evidence>
<keyword evidence="6" id="KW-1185">Reference proteome</keyword>
<dbReference type="PANTHER" id="PTHR30146:SF109">
    <property type="entry name" value="HTH-TYPE TRANSCRIPTIONAL REGULATOR GALS"/>
    <property type="match status" value="1"/>
</dbReference>
<dbReference type="GO" id="GO:0000976">
    <property type="term" value="F:transcription cis-regulatory region binding"/>
    <property type="evidence" value="ECO:0007669"/>
    <property type="project" value="TreeGrafter"/>
</dbReference>
<dbReference type="PANTHER" id="PTHR30146">
    <property type="entry name" value="LACI-RELATED TRANSCRIPTIONAL REPRESSOR"/>
    <property type="match status" value="1"/>
</dbReference>
<gene>
    <name evidence="5" type="ORF">TSACC_2803</name>
</gene>
<dbReference type="SUPFAM" id="SSF53822">
    <property type="entry name" value="Periplasmic binding protein-like I"/>
    <property type="match status" value="1"/>
</dbReference>
<dbReference type="CDD" id="cd06267">
    <property type="entry name" value="PBP1_LacI_sugar_binding-like"/>
    <property type="match status" value="1"/>
</dbReference>
<name>A0A146G3L1_TERSA</name>
<dbReference type="SUPFAM" id="SSF47413">
    <property type="entry name" value="lambda repressor-like DNA-binding domains"/>
    <property type="match status" value="1"/>
</dbReference>
<reference evidence="6" key="1">
    <citation type="journal article" date="2017" name="Genome Announc.">
        <title>Draft Genome Sequence of Terrimicrobium sacchariphilum NM-5T, a Facultative Anaerobic Soil Bacterium of the Class Spartobacteria.</title>
        <authorList>
            <person name="Qiu Y.L."/>
            <person name="Tourlousse D.M."/>
            <person name="Matsuura N."/>
            <person name="Ohashi A."/>
            <person name="Sekiguchi Y."/>
        </authorList>
    </citation>
    <scope>NUCLEOTIDE SEQUENCE [LARGE SCALE GENOMIC DNA]</scope>
    <source>
        <strain evidence="6">NM-5</strain>
    </source>
</reference>
<dbReference type="CDD" id="cd01392">
    <property type="entry name" value="HTH_LacI"/>
    <property type="match status" value="1"/>
</dbReference>
<keyword evidence="2 5" id="KW-0238">DNA-binding</keyword>
<dbReference type="AlphaFoldDB" id="A0A146G3L1"/>
<evidence type="ECO:0000256" key="2">
    <source>
        <dbReference type="ARBA" id="ARBA00023125"/>
    </source>
</evidence>